<dbReference type="PANTHER" id="PTHR12299">
    <property type="entry name" value="HYALURONIC ACID-BINDING PROTEIN 4"/>
    <property type="match status" value="1"/>
</dbReference>
<feature type="region of interest" description="Disordered" evidence="3">
    <location>
        <begin position="1"/>
        <end position="146"/>
    </location>
</feature>
<feature type="compositionally biased region" description="Basic and acidic residues" evidence="3">
    <location>
        <begin position="256"/>
        <end position="270"/>
    </location>
</feature>
<keyword evidence="2" id="KW-0963">Cytoplasm</keyword>
<dbReference type="GO" id="GO:0005737">
    <property type="term" value="C:cytoplasm"/>
    <property type="evidence" value="ECO:0007669"/>
    <property type="project" value="UniProtKB-SubCell"/>
</dbReference>
<dbReference type="OrthoDB" id="5426471at2759"/>
<dbReference type="Proteomes" id="UP000095085">
    <property type="component" value="Unassembled WGS sequence"/>
</dbReference>
<dbReference type="GO" id="GO:0003723">
    <property type="term" value="F:RNA binding"/>
    <property type="evidence" value="ECO:0007669"/>
    <property type="project" value="InterPro"/>
</dbReference>
<dbReference type="GO" id="GO:0141014">
    <property type="term" value="P:ribosome hibernation"/>
    <property type="evidence" value="ECO:0007669"/>
    <property type="project" value="EnsemblFungi"/>
</dbReference>
<feature type="compositionally biased region" description="Basic and acidic residues" evidence="3">
    <location>
        <begin position="86"/>
        <end position="101"/>
    </location>
</feature>
<dbReference type="GO" id="GO:0005634">
    <property type="term" value="C:nucleus"/>
    <property type="evidence" value="ECO:0007669"/>
    <property type="project" value="TreeGrafter"/>
</dbReference>
<feature type="compositionally biased region" description="Basic and acidic residues" evidence="3">
    <location>
        <begin position="37"/>
        <end position="50"/>
    </location>
</feature>
<evidence type="ECO:0000256" key="2">
    <source>
        <dbReference type="ARBA" id="ARBA00022490"/>
    </source>
</evidence>
<dbReference type="Pfam" id="PF04774">
    <property type="entry name" value="HABP4_PAI-RBP1"/>
    <property type="match status" value="1"/>
</dbReference>
<dbReference type="EMBL" id="KV454539">
    <property type="protein sequence ID" value="ODV68806.1"/>
    <property type="molecule type" value="Genomic_DNA"/>
</dbReference>
<evidence type="ECO:0000259" key="4">
    <source>
        <dbReference type="SMART" id="SM01233"/>
    </source>
</evidence>
<dbReference type="PANTHER" id="PTHR12299:SF17">
    <property type="entry name" value="AT19571P-RELATED"/>
    <property type="match status" value="1"/>
</dbReference>
<dbReference type="GO" id="GO:0061770">
    <property type="term" value="F:translation elongation factor binding"/>
    <property type="evidence" value="ECO:0007669"/>
    <property type="project" value="EnsemblFungi"/>
</dbReference>
<feature type="region of interest" description="Disordered" evidence="3">
    <location>
        <begin position="220"/>
        <end position="270"/>
    </location>
</feature>
<evidence type="ECO:0000313" key="5">
    <source>
        <dbReference type="EMBL" id="ODV68806.1"/>
    </source>
</evidence>
<dbReference type="GO" id="GO:0043066">
    <property type="term" value="P:negative regulation of apoptotic process"/>
    <property type="evidence" value="ECO:0007669"/>
    <property type="project" value="EnsemblFungi"/>
</dbReference>
<dbReference type="GO" id="GO:0031929">
    <property type="term" value="P:TOR signaling"/>
    <property type="evidence" value="ECO:0007669"/>
    <property type="project" value="EnsemblFungi"/>
</dbReference>
<proteinExistence type="predicted"/>
<protein>
    <recommendedName>
        <fullName evidence="4">Hyaluronan/mRNA-binding protein domain-containing protein</fullName>
    </recommendedName>
</protein>
<evidence type="ECO:0000313" key="6">
    <source>
        <dbReference type="Proteomes" id="UP000095085"/>
    </source>
</evidence>
<evidence type="ECO:0000256" key="1">
    <source>
        <dbReference type="ARBA" id="ARBA00004496"/>
    </source>
</evidence>
<dbReference type="GO" id="GO:0045142">
    <property type="term" value="F:triplex DNA binding"/>
    <property type="evidence" value="ECO:0007669"/>
    <property type="project" value="EnsemblFungi"/>
</dbReference>
<dbReference type="GO" id="GO:0043558">
    <property type="term" value="P:regulation of translational initiation in response to stress"/>
    <property type="evidence" value="ECO:0007669"/>
    <property type="project" value="EnsemblFungi"/>
</dbReference>
<dbReference type="STRING" id="984485.A0A1E4RNJ5"/>
<name>A0A1E4RNJ5_9ASCO</name>
<dbReference type="SMART" id="SM01233">
    <property type="entry name" value="HABP4_PAI-RBP1"/>
    <property type="match status" value="1"/>
</dbReference>
<feature type="compositionally biased region" description="Basic and acidic residues" evidence="3">
    <location>
        <begin position="159"/>
        <end position="179"/>
    </location>
</feature>
<feature type="compositionally biased region" description="Polar residues" evidence="3">
    <location>
        <begin position="66"/>
        <end position="81"/>
    </location>
</feature>
<gene>
    <name evidence="5" type="ORF">HYPBUDRAFT_147343</name>
</gene>
<dbReference type="InterPro" id="IPR006861">
    <property type="entry name" value="HABP4_PAIRBP1-bd"/>
</dbReference>
<feature type="compositionally biased region" description="Acidic residues" evidence="3">
    <location>
        <begin position="116"/>
        <end position="133"/>
    </location>
</feature>
<accession>A0A1E4RNJ5</accession>
<dbReference type="GeneID" id="30994594"/>
<comment type="subcellular location">
    <subcellularLocation>
        <location evidence="1">Cytoplasm</location>
    </subcellularLocation>
</comment>
<organism evidence="5 6">
    <name type="scientific">Hyphopichia burtonii NRRL Y-1933</name>
    <dbReference type="NCBI Taxonomy" id="984485"/>
    <lineage>
        <taxon>Eukaryota</taxon>
        <taxon>Fungi</taxon>
        <taxon>Dikarya</taxon>
        <taxon>Ascomycota</taxon>
        <taxon>Saccharomycotina</taxon>
        <taxon>Pichiomycetes</taxon>
        <taxon>Debaryomycetaceae</taxon>
        <taxon>Hyphopichia</taxon>
    </lineage>
</organism>
<dbReference type="GO" id="GO:0000723">
    <property type="term" value="P:telomere maintenance"/>
    <property type="evidence" value="ECO:0007669"/>
    <property type="project" value="EnsemblFungi"/>
</dbReference>
<dbReference type="InterPro" id="IPR019084">
    <property type="entry name" value="STM1-like_N"/>
</dbReference>
<sequence length="270" mass="29734">MSFENKNLYDLLGNDVEDDSTPQLPIREVVKNTSSSKKKDVAPAKADPSRSKNKPKPTGNEGALKSRNNNKNVEAPSSTPSKHYKRPFDRHSRSGKADSGKKVRQGWGGNDKSELQDETEGLQDAVEDLEAESGESTTEAVAPKKSLNDYFAELKVKQQELDGSKNLRKANEGAEEKWSQGEVVAKQQESFVESSVAKKAKQKSQKEKKFLDFEATFADEQKPFRSESARGNFKRGGRRGGANAQGGRKPSSKATTADKKPLDDKNFPSL</sequence>
<keyword evidence="6" id="KW-1185">Reference proteome</keyword>
<dbReference type="GO" id="GO:0030371">
    <property type="term" value="F:translation repressor activity"/>
    <property type="evidence" value="ECO:0007669"/>
    <property type="project" value="EnsemblFungi"/>
</dbReference>
<dbReference type="InterPro" id="IPR039764">
    <property type="entry name" value="HABP4/SERBP1-like"/>
</dbReference>
<dbReference type="Pfam" id="PF09598">
    <property type="entry name" value="Stm1_N"/>
    <property type="match status" value="1"/>
</dbReference>
<dbReference type="AlphaFoldDB" id="A0A1E4RNJ5"/>
<reference evidence="6" key="1">
    <citation type="submission" date="2016-05" db="EMBL/GenBank/DDBJ databases">
        <title>Comparative genomics of biotechnologically important yeasts.</title>
        <authorList>
            <consortium name="DOE Joint Genome Institute"/>
            <person name="Riley R."/>
            <person name="Haridas S."/>
            <person name="Wolfe K.H."/>
            <person name="Lopes M.R."/>
            <person name="Hittinger C.T."/>
            <person name="Goker M."/>
            <person name="Salamov A."/>
            <person name="Wisecaver J."/>
            <person name="Long T.M."/>
            <person name="Aerts A.L."/>
            <person name="Barry K."/>
            <person name="Choi C."/>
            <person name="Clum A."/>
            <person name="Coughlan A.Y."/>
            <person name="Deshpande S."/>
            <person name="Douglass A.P."/>
            <person name="Hanson S.J."/>
            <person name="Klenk H.-P."/>
            <person name="Labutti K."/>
            <person name="Lapidus A."/>
            <person name="Lindquist E."/>
            <person name="Lipzen A."/>
            <person name="Meier-Kolthoff J.P."/>
            <person name="Ohm R.A."/>
            <person name="Otillar R.P."/>
            <person name="Pangilinan J."/>
            <person name="Peng Y."/>
            <person name="Rokas A."/>
            <person name="Rosa C.A."/>
            <person name="Scheuner C."/>
            <person name="Sibirny A.A."/>
            <person name="Slot J.C."/>
            <person name="Stielow J.B."/>
            <person name="Sun H."/>
            <person name="Kurtzman C.P."/>
            <person name="Blackwell M."/>
            <person name="Grigoriev I.V."/>
            <person name="Jeffries T.W."/>
        </authorList>
    </citation>
    <scope>NUCLEOTIDE SEQUENCE [LARGE SCALE GENOMIC DNA]</scope>
    <source>
        <strain evidence="6">NRRL Y-1933</strain>
    </source>
</reference>
<dbReference type="RefSeq" id="XP_020077873.1">
    <property type="nucleotide sequence ID" value="XM_020220044.1"/>
</dbReference>
<evidence type="ECO:0000256" key="3">
    <source>
        <dbReference type="SAM" id="MobiDB-lite"/>
    </source>
</evidence>
<dbReference type="GO" id="GO:0042162">
    <property type="term" value="F:telomeric DNA binding"/>
    <property type="evidence" value="ECO:0007669"/>
    <property type="project" value="EnsemblFungi"/>
</dbReference>
<dbReference type="Gene3D" id="6.10.140.1040">
    <property type="match status" value="1"/>
</dbReference>
<dbReference type="GO" id="GO:0043022">
    <property type="term" value="F:ribosome binding"/>
    <property type="evidence" value="ECO:0007669"/>
    <property type="project" value="EnsemblFungi"/>
</dbReference>
<feature type="region of interest" description="Disordered" evidence="3">
    <location>
        <begin position="159"/>
        <end position="183"/>
    </location>
</feature>
<feature type="domain" description="Hyaluronan/mRNA-binding protein" evidence="4">
    <location>
        <begin position="84"/>
        <end position="173"/>
    </location>
</feature>
<dbReference type="GO" id="GO:0006414">
    <property type="term" value="P:translational elongation"/>
    <property type="evidence" value="ECO:0007669"/>
    <property type="project" value="EnsemblFungi"/>
</dbReference>